<dbReference type="InterPro" id="IPR032466">
    <property type="entry name" value="Metal_Hydrolase"/>
</dbReference>
<evidence type="ECO:0000313" key="3">
    <source>
        <dbReference type="Proteomes" id="UP000199473"/>
    </source>
</evidence>
<name>A0A1I3XQP2_9PROT</name>
<reference evidence="2 3" key="1">
    <citation type="submission" date="2016-10" db="EMBL/GenBank/DDBJ databases">
        <authorList>
            <person name="de Groot N.N."/>
        </authorList>
    </citation>
    <scope>NUCLEOTIDE SEQUENCE [LARGE SCALE GENOMIC DNA]</scope>
    <source>
        <strain evidence="2 3">DSM 19981</strain>
    </source>
</reference>
<dbReference type="InterPro" id="IPR011059">
    <property type="entry name" value="Metal-dep_hydrolase_composite"/>
</dbReference>
<dbReference type="Pfam" id="PF07969">
    <property type="entry name" value="Amidohydro_3"/>
    <property type="match status" value="1"/>
</dbReference>
<dbReference type="Gene3D" id="3.20.20.140">
    <property type="entry name" value="Metal-dependent hydrolases"/>
    <property type="match status" value="1"/>
</dbReference>
<dbReference type="PANTHER" id="PTHR32027:SF9">
    <property type="entry name" value="BLL3847 PROTEIN"/>
    <property type="match status" value="1"/>
</dbReference>
<dbReference type="Gene3D" id="2.30.40.10">
    <property type="entry name" value="Urease, subunit C, domain 1"/>
    <property type="match status" value="1"/>
</dbReference>
<keyword evidence="3" id="KW-1185">Reference proteome</keyword>
<dbReference type="EMBL" id="FOSQ01000001">
    <property type="protein sequence ID" value="SFK21803.1"/>
    <property type="molecule type" value="Genomic_DNA"/>
</dbReference>
<evidence type="ECO:0000259" key="1">
    <source>
        <dbReference type="Pfam" id="PF07969"/>
    </source>
</evidence>
<gene>
    <name evidence="2" type="ORF">SAMN02745775_101557</name>
</gene>
<dbReference type="OrthoDB" id="9815027at2"/>
<proteinExistence type="predicted"/>
<organism evidence="2 3">
    <name type="scientific">Falsiroseomonas stagni DSM 19981</name>
    <dbReference type="NCBI Taxonomy" id="1123062"/>
    <lineage>
        <taxon>Bacteria</taxon>
        <taxon>Pseudomonadati</taxon>
        <taxon>Pseudomonadota</taxon>
        <taxon>Alphaproteobacteria</taxon>
        <taxon>Acetobacterales</taxon>
        <taxon>Roseomonadaceae</taxon>
        <taxon>Falsiroseomonas</taxon>
    </lineage>
</organism>
<dbReference type="InterPro" id="IPR052349">
    <property type="entry name" value="Metallo-hydrolase_Enzymes"/>
</dbReference>
<dbReference type="STRING" id="1123062.SAMN02745775_101557"/>
<accession>A0A1I3XQP2</accession>
<dbReference type="NCBIfam" id="NF004636">
    <property type="entry name" value="PRK05985.1"/>
    <property type="match status" value="1"/>
</dbReference>
<dbReference type="SUPFAM" id="SSF51338">
    <property type="entry name" value="Composite domain of metallo-dependent hydrolases"/>
    <property type="match status" value="1"/>
</dbReference>
<dbReference type="PANTHER" id="PTHR32027">
    <property type="entry name" value="CYTOSINE DEAMINASE"/>
    <property type="match status" value="1"/>
</dbReference>
<dbReference type="RefSeq" id="WP_092955145.1">
    <property type="nucleotide sequence ID" value="NZ_FOSQ01000001.1"/>
</dbReference>
<dbReference type="AlphaFoldDB" id="A0A1I3XQP2"/>
<dbReference type="Proteomes" id="UP000199473">
    <property type="component" value="Unassembled WGS sequence"/>
</dbReference>
<dbReference type="GO" id="GO:0016814">
    <property type="term" value="F:hydrolase activity, acting on carbon-nitrogen (but not peptide) bonds, in cyclic amidines"/>
    <property type="evidence" value="ECO:0007669"/>
    <property type="project" value="TreeGrafter"/>
</dbReference>
<dbReference type="CDD" id="cd01293">
    <property type="entry name" value="Bact_CD"/>
    <property type="match status" value="1"/>
</dbReference>
<dbReference type="InterPro" id="IPR013108">
    <property type="entry name" value="Amidohydro_3"/>
</dbReference>
<sequence length="393" mass="41781">MMNLLIRNCRPMGGAATDILVEGGRIAVIAPGLAAPDGVAVEDGGGRLALPAFVEGHTHLDKSLWGMGWWKNEVGPRLIDRIDGERAERKKLGLDPARQSDRLAKEFLKRGTTRIRSFADVDTEIGTAHNDALVALRDRLRGTMDIQVVAFPQSGVLVRPGTAELLEQALRNGADIIGGLDPSGIDRDPKGHCDLIFALAAKHGVPVDIHLHEPGELGAFAMELIIERTLALGMQGKVVVSHAFCLGDVARADALYAALGEAGIGLATTAPPSRPVPSVKKARAAGVSIFGGNDGIRDTWTPYNMPDMLQRAMLIGLKNEFRRDDEVELAFATVSDWAAEGCGFADYGLGVGARADIVLLEAETVQEAVVATPPQRVVVSHGRVVARDGVLLA</sequence>
<dbReference type="SUPFAM" id="SSF51556">
    <property type="entry name" value="Metallo-dependent hydrolases"/>
    <property type="match status" value="1"/>
</dbReference>
<feature type="domain" description="Amidohydrolase 3" evidence="1">
    <location>
        <begin position="102"/>
        <end position="386"/>
    </location>
</feature>
<evidence type="ECO:0000313" key="2">
    <source>
        <dbReference type="EMBL" id="SFK21803.1"/>
    </source>
</evidence>
<protein>
    <submittedName>
        <fullName evidence="2">Cytosine deaminase</fullName>
    </submittedName>
</protein>